<feature type="domain" description="HTH lysR-type" evidence="5">
    <location>
        <begin position="1"/>
        <end position="53"/>
    </location>
</feature>
<dbReference type="PANTHER" id="PTHR30346">
    <property type="entry name" value="TRANSCRIPTIONAL DUAL REGULATOR HCAR-RELATED"/>
    <property type="match status" value="1"/>
</dbReference>
<evidence type="ECO:0000256" key="3">
    <source>
        <dbReference type="ARBA" id="ARBA00023125"/>
    </source>
</evidence>
<evidence type="ECO:0000313" key="6">
    <source>
        <dbReference type="EMBL" id="TQF07505.1"/>
    </source>
</evidence>
<sequence length="194" mass="20947">METFLALAEELHFGRTAQRLRLPQSRVSQQIRSLERRLGAPLFTRTSRRVELTRLGEHTRDSLGAAYQALGDAFDEARTVAQGVVGTLRIGFLGCLNGTPLTTLAADFAAAHPAMGSPGAGAARTYQEALNQVATGRLVWPTHAGLFRHYCHPGVTTRPLTGLPPAHGALVWRAAAEDARIRAFVALGGGHNYW</sequence>
<comment type="caution">
    <text evidence="6">The sequence shown here is derived from an EMBL/GenBank/DDBJ whole genome shotgun (WGS) entry which is preliminary data.</text>
</comment>
<dbReference type="Gene3D" id="1.10.10.10">
    <property type="entry name" value="Winged helix-like DNA-binding domain superfamily/Winged helix DNA-binding domain"/>
    <property type="match status" value="1"/>
</dbReference>
<dbReference type="PROSITE" id="PS50931">
    <property type="entry name" value="HTH_LYSR"/>
    <property type="match status" value="1"/>
</dbReference>
<evidence type="ECO:0000256" key="4">
    <source>
        <dbReference type="ARBA" id="ARBA00023163"/>
    </source>
</evidence>
<dbReference type="OrthoDB" id="79118at2"/>
<keyword evidence="2" id="KW-0805">Transcription regulation</keyword>
<keyword evidence="4" id="KW-0804">Transcription</keyword>
<evidence type="ECO:0000256" key="1">
    <source>
        <dbReference type="ARBA" id="ARBA00009437"/>
    </source>
</evidence>
<protein>
    <submittedName>
        <fullName evidence="6">LysR family transcriptional regulator</fullName>
    </submittedName>
</protein>
<evidence type="ECO:0000313" key="7">
    <source>
        <dbReference type="Proteomes" id="UP000319103"/>
    </source>
</evidence>
<reference evidence="6 7" key="1">
    <citation type="submission" date="2019-06" db="EMBL/GenBank/DDBJ databases">
        <title>Description of Kitasatospora acidophila sp. nov. isolated from pine grove soil, and reclassification of Streptomyces novaecaesareae to Kitasatospora novaeceasareae comb. nov.</title>
        <authorList>
            <person name="Kim M.J."/>
        </authorList>
    </citation>
    <scope>NUCLEOTIDE SEQUENCE [LARGE SCALE GENOMIC DNA]</scope>
    <source>
        <strain evidence="6 7">MMS16-CNU292</strain>
    </source>
</reference>
<dbReference type="InterPro" id="IPR000847">
    <property type="entry name" value="LysR_HTH_N"/>
</dbReference>
<gene>
    <name evidence="6" type="ORF">E6W39_22345</name>
</gene>
<keyword evidence="7" id="KW-1185">Reference proteome</keyword>
<accession>A0A540WEP9</accession>
<dbReference type="SUPFAM" id="SSF46785">
    <property type="entry name" value="Winged helix' DNA-binding domain"/>
    <property type="match status" value="1"/>
</dbReference>
<proteinExistence type="inferred from homology"/>
<comment type="similarity">
    <text evidence="1">Belongs to the LysR transcriptional regulatory family.</text>
</comment>
<dbReference type="Pfam" id="PF00126">
    <property type="entry name" value="HTH_1"/>
    <property type="match status" value="1"/>
</dbReference>
<name>A0A540WEP9_9ACTN</name>
<dbReference type="InterPro" id="IPR036390">
    <property type="entry name" value="WH_DNA-bd_sf"/>
</dbReference>
<dbReference type="EMBL" id="VIGB01000003">
    <property type="protein sequence ID" value="TQF07505.1"/>
    <property type="molecule type" value="Genomic_DNA"/>
</dbReference>
<dbReference type="PANTHER" id="PTHR30346:SF0">
    <property type="entry name" value="HCA OPERON TRANSCRIPTIONAL ACTIVATOR HCAR"/>
    <property type="match status" value="1"/>
</dbReference>
<evidence type="ECO:0000259" key="5">
    <source>
        <dbReference type="PROSITE" id="PS50931"/>
    </source>
</evidence>
<dbReference type="InterPro" id="IPR036388">
    <property type="entry name" value="WH-like_DNA-bd_sf"/>
</dbReference>
<dbReference type="GO" id="GO:0032993">
    <property type="term" value="C:protein-DNA complex"/>
    <property type="evidence" value="ECO:0007669"/>
    <property type="project" value="TreeGrafter"/>
</dbReference>
<dbReference type="Proteomes" id="UP000319103">
    <property type="component" value="Unassembled WGS sequence"/>
</dbReference>
<evidence type="ECO:0000256" key="2">
    <source>
        <dbReference type="ARBA" id="ARBA00023015"/>
    </source>
</evidence>
<keyword evidence="3" id="KW-0238">DNA-binding</keyword>
<dbReference type="GO" id="GO:0003700">
    <property type="term" value="F:DNA-binding transcription factor activity"/>
    <property type="evidence" value="ECO:0007669"/>
    <property type="project" value="InterPro"/>
</dbReference>
<dbReference type="PRINTS" id="PR00039">
    <property type="entry name" value="HTHLYSR"/>
</dbReference>
<dbReference type="AlphaFoldDB" id="A0A540WEP9"/>
<dbReference type="GO" id="GO:0003677">
    <property type="term" value="F:DNA binding"/>
    <property type="evidence" value="ECO:0007669"/>
    <property type="project" value="UniProtKB-KW"/>
</dbReference>
<organism evidence="6 7">
    <name type="scientific">Kitasatospora acidiphila</name>
    <dbReference type="NCBI Taxonomy" id="2567942"/>
    <lineage>
        <taxon>Bacteria</taxon>
        <taxon>Bacillati</taxon>
        <taxon>Actinomycetota</taxon>
        <taxon>Actinomycetes</taxon>
        <taxon>Kitasatosporales</taxon>
        <taxon>Streptomycetaceae</taxon>
        <taxon>Kitasatospora</taxon>
    </lineage>
</organism>